<sequence>MAGWEELSGYGHERRALVHFPWRLTECDVSGVWWDGRTLPLICWETIVTSSYPSLTRALAEALVDVLWFIDGSEDEQMDQDDAVKVMEGVAHVVSTLPNDQRQELIELVGEMAAAENDPARREFLEEFPEDFGLIDDESCAAHSGVGQDALA</sequence>
<reference evidence="1" key="2">
    <citation type="submission" date="2020-09" db="EMBL/GenBank/DDBJ databases">
        <authorList>
            <person name="Sun Q."/>
            <person name="Ohkuma M."/>
        </authorList>
    </citation>
    <scope>NUCLEOTIDE SEQUENCE</scope>
    <source>
        <strain evidence="1">JCM 4490</strain>
    </source>
</reference>
<gene>
    <name evidence="1" type="ORF">GCM10010503_37550</name>
</gene>
<reference evidence="1" key="1">
    <citation type="journal article" date="2014" name="Int. J. Syst. Evol. Microbiol.">
        <title>Complete genome sequence of Corynebacterium casei LMG S-19264T (=DSM 44701T), isolated from a smear-ripened cheese.</title>
        <authorList>
            <consortium name="US DOE Joint Genome Institute (JGI-PGF)"/>
            <person name="Walter F."/>
            <person name="Albersmeier A."/>
            <person name="Kalinowski J."/>
            <person name="Ruckert C."/>
        </authorList>
    </citation>
    <scope>NUCLEOTIDE SEQUENCE</scope>
    <source>
        <strain evidence="1">JCM 4490</strain>
    </source>
</reference>
<organism evidence="1 2">
    <name type="scientific">Streptomyces lucensis JCM 4490</name>
    <dbReference type="NCBI Taxonomy" id="1306176"/>
    <lineage>
        <taxon>Bacteria</taxon>
        <taxon>Bacillati</taxon>
        <taxon>Actinomycetota</taxon>
        <taxon>Actinomycetes</taxon>
        <taxon>Kitasatosporales</taxon>
        <taxon>Streptomycetaceae</taxon>
        <taxon>Streptomyces</taxon>
    </lineage>
</organism>
<dbReference type="EMBL" id="BMUE01000007">
    <property type="protein sequence ID" value="GGW56815.1"/>
    <property type="molecule type" value="Genomic_DNA"/>
</dbReference>
<name>A0A918MS35_9ACTN</name>
<dbReference type="AlphaFoldDB" id="A0A918MS35"/>
<accession>A0A918MS35</accession>
<evidence type="ECO:0000313" key="2">
    <source>
        <dbReference type="Proteomes" id="UP000620224"/>
    </source>
</evidence>
<proteinExistence type="predicted"/>
<protein>
    <submittedName>
        <fullName evidence="1">Uncharacterized protein</fullName>
    </submittedName>
</protein>
<evidence type="ECO:0000313" key="1">
    <source>
        <dbReference type="EMBL" id="GGW56815.1"/>
    </source>
</evidence>
<keyword evidence="2" id="KW-1185">Reference proteome</keyword>
<dbReference type="Proteomes" id="UP000620224">
    <property type="component" value="Unassembled WGS sequence"/>
</dbReference>
<comment type="caution">
    <text evidence="1">The sequence shown here is derived from an EMBL/GenBank/DDBJ whole genome shotgun (WGS) entry which is preliminary data.</text>
</comment>